<comment type="subcellular location">
    <subcellularLocation>
        <location evidence="7">Cell junction</location>
        <location evidence="7">Plasmodesma</location>
    </subcellularLocation>
    <subcellularLocation>
        <location evidence="1">Cell membrane</location>
        <topology evidence="1">Single-pass type I membrane protein</topology>
    </subcellularLocation>
</comment>
<keyword evidence="2" id="KW-0945">Host-virus interaction</keyword>
<dbReference type="EMBL" id="JBCNJP010000011">
    <property type="protein sequence ID" value="KAK9071517.1"/>
    <property type="molecule type" value="Genomic_DNA"/>
</dbReference>
<proteinExistence type="inferred from homology"/>
<evidence type="ECO:0000259" key="10">
    <source>
        <dbReference type="PROSITE" id="PS51473"/>
    </source>
</evidence>
<accession>A0AAP0H4M9</accession>
<keyword evidence="12" id="KW-1185">Reference proteome</keyword>
<feature type="signal peptide" evidence="9">
    <location>
        <begin position="1"/>
        <end position="32"/>
    </location>
</feature>
<dbReference type="InterPro" id="IPR002902">
    <property type="entry name" value="GNK2"/>
</dbReference>
<organism evidence="11 12">
    <name type="scientific">Deinandra increscens subsp. villosa</name>
    <dbReference type="NCBI Taxonomy" id="3103831"/>
    <lineage>
        <taxon>Eukaryota</taxon>
        <taxon>Viridiplantae</taxon>
        <taxon>Streptophyta</taxon>
        <taxon>Embryophyta</taxon>
        <taxon>Tracheophyta</taxon>
        <taxon>Spermatophyta</taxon>
        <taxon>Magnoliopsida</taxon>
        <taxon>eudicotyledons</taxon>
        <taxon>Gunneridae</taxon>
        <taxon>Pentapetalae</taxon>
        <taxon>asterids</taxon>
        <taxon>campanulids</taxon>
        <taxon>Asterales</taxon>
        <taxon>Asteraceae</taxon>
        <taxon>Asteroideae</taxon>
        <taxon>Heliantheae alliance</taxon>
        <taxon>Madieae</taxon>
        <taxon>Madiinae</taxon>
        <taxon>Deinandra</taxon>
    </lineage>
</organism>
<keyword evidence="6" id="KW-1015">Disulfide bond</keyword>
<feature type="chain" id="PRO_5042916279" description="Gnk2-homologous domain-containing protein" evidence="9">
    <location>
        <begin position="33"/>
        <end position="136"/>
    </location>
</feature>
<name>A0AAP0H4M9_9ASTR</name>
<evidence type="ECO:0000256" key="1">
    <source>
        <dbReference type="ARBA" id="ARBA00004251"/>
    </source>
</evidence>
<evidence type="ECO:0000256" key="3">
    <source>
        <dbReference type="ARBA" id="ARBA00022729"/>
    </source>
</evidence>
<evidence type="ECO:0000256" key="6">
    <source>
        <dbReference type="ARBA" id="ARBA00023157"/>
    </source>
</evidence>
<dbReference type="AlphaFoldDB" id="A0AAP0H4M9"/>
<dbReference type="PANTHER" id="PTHR32080:SF67">
    <property type="entry name" value="GNK2-LIKE DOMAIN-CONTAINING PROTEIN"/>
    <property type="match status" value="1"/>
</dbReference>
<dbReference type="GO" id="GO:0009506">
    <property type="term" value="C:plasmodesma"/>
    <property type="evidence" value="ECO:0007669"/>
    <property type="project" value="UniProtKB-SubCell"/>
</dbReference>
<evidence type="ECO:0000256" key="8">
    <source>
        <dbReference type="ARBA" id="ARBA00038393"/>
    </source>
</evidence>
<comment type="similarity">
    <text evidence="8">Belongs to the cysteine-rich repeat secretory protein family. Plasmodesmata-located proteins (PDLD) subfamily.</text>
</comment>
<evidence type="ECO:0000256" key="7">
    <source>
        <dbReference type="ARBA" id="ARBA00024184"/>
    </source>
</evidence>
<dbReference type="PROSITE" id="PS51473">
    <property type="entry name" value="GNK2"/>
    <property type="match status" value="1"/>
</dbReference>
<evidence type="ECO:0000313" key="11">
    <source>
        <dbReference type="EMBL" id="KAK9071517.1"/>
    </source>
</evidence>
<reference evidence="11 12" key="1">
    <citation type="submission" date="2024-04" db="EMBL/GenBank/DDBJ databases">
        <title>The reference genome of an endangered Asteraceae, Deinandra increscens subsp. villosa, native to the Central Coast of California.</title>
        <authorList>
            <person name="Guilliams M."/>
            <person name="Hasenstab-Lehman K."/>
            <person name="Meyer R."/>
            <person name="Mcevoy S."/>
        </authorList>
    </citation>
    <scope>NUCLEOTIDE SEQUENCE [LARGE SCALE GENOMIC DNA]</scope>
    <source>
        <tissue evidence="11">Leaf</tissue>
    </source>
</reference>
<evidence type="ECO:0000256" key="9">
    <source>
        <dbReference type="SAM" id="SignalP"/>
    </source>
</evidence>
<feature type="domain" description="Gnk2-homologous" evidence="10">
    <location>
        <begin position="39"/>
        <end position="136"/>
    </location>
</feature>
<dbReference type="InterPro" id="IPR051378">
    <property type="entry name" value="Cell2Cell_Antifungal"/>
</dbReference>
<sequence>MRKHTRIPVGSSRWFAIMAVMVLVLMSEVATSQSDNTNNTLIRRYCSQFGVLNDIFFSRNLNNTISSLQRQLANGTVHQAVARTLINSETVYGLAVCRQYLSGSGCLKCLETATKEARVCGIVNGARAIYDDCEFR</sequence>
<keyword evidence="3 9" id="KW-0732">Signal</keyword>
<dbReference type="Proteomes" id="UP001408789">
    <property type="component" value="Unassembled WGS sequence"/>
</dbReference>
<dbReference type="InterPro" id="IPR038408">
    <property type="entry name" value="GNK2_sf"/>
</dbReference>
<dbReference type="PANTHER" id="PTHR32080">
    <property type="entry name" value="ANTIFUNGAL PROTEIN GINKBILOBIN-2-LIKE"/>
    <property type="match status" value="1"/>
</dbReference>
<gene>
    <name evidence="11" type="ORF">SSX86_010086</name>
</gene>
<protein>
    <recommendedName>
        <fullName evidence="10">Gnk2-homologous domain-containing protein</fullName>
    </recommendedName>
</protein>
<evidence type="ECO:0000256" key="5">
    <source>
        <dbReference type="ARBA" id="ARBA00022949"/>
    </source>
</evidence>
<evidence type="ECO:0000256" key="2">
    <source>
        <dbReference type="ARBA" id="ARBA00022581"/>
    </source>
</evidence>
<evidence type="ECO:0000256" key="4">
    <source>
        <dbReference type="ARBA" id="ARBA00022737"/>
    </source>
</evidence>
<evidence type="ECO:0000313" key="12">
    <source>
        <dbReference type="Proteomes" id="UP001408789"/>
    </source>
</evidence>
<dbReference type="GO" id="GO:0005886">
    <property type="term" value="C:plasma membrane"/>
    <property type="evidence" value="ECO:0007669"/>
    <property type="project" value="UniProtKB-SubCell"/>
</dbReference>
<keyword evidence="5" id="KW-0965">Cell junction</keyword>
<dbReference type="Gene3D" id="3.30.430.20">
    <property type="entry name" value="Gnk2 domain, C-X8-C-X2-C motif"/>
    <property type="match status" value="1"/>
</dbReference>
<dbReference type="CDD" id="cd23509">
    <property type="entry name" value="Gnk2-like"/>
    <property type="match status" value="1"/>
</dbReference>
<dbReference type="Pfam" id="PF01657">
    <property type="entry name" value="Stress-antifung"/>
    <property type="match status" value="1"/>
</dbReference>
<keyword evidence="4" id="KW-0677">Repeat</keyword>
<comment type="caution">
    <text evidence="11">The sequence shown here is derived from an EMBL/GenBank/DDBJ whole genome shotgun (WGS) entry which is preliminary data.</text>
</comment>